<dbReference type="PANTHER" id="PTHR42682">
    <property type="entry name" value="HYDROGENASE-4 COMPONENT F"/>
    <property type="match status" value="1"/>
</dbReference>
<dbReference type="GO" id="GO:0016491">
    <property type="term" value="F:oxidoreductase activity"/>
    <property type="evidence" value="ECO:0007669"/>
    <property type="project" value="UniProtKB-KW"/>
</dbReference>
<feature type="transmembrane region" description="Helical" evidence="8">
    <location>
        <begin position="472"/>
        <end position="494"/>
    </location>
</feature>
<evidence type="ECO:0000256" key="6">
    <source>
        <dbReference type="ARBA" id="ARBA00023136"/>
    </source>
</evidence>
<feature type="transmembrane region" description="Helical" evidence="8">
    <location>
        <begin position="126"/>
        <end position="143"/>
    </location>
</feature>
<feature type="transmembrane region" description="Helical" evidence="8">
    <location>
        <begin position="28"/>
        <end position="47"/>
    </location>
</feature>
<sequence length="532" mass="59296">MINLLWLILLPITVSASYTILPSKISKYIMVILQLVLVIIASVNFAYVRFNGTVLQNIGEWPRYVAITLRADLLATVMVLLTVILFLGMVLYNVKEKYCDNLFMFLFIVLEGLIITLFLSNDLFNIFVLIEVATVLISVLIMFKKDSQSIYDGMLYLLINVVAMSFFLLGVGILYKVLGVIDLYGIESAIKVLDSPASIILPYAFIITAVSLKAALMPLFSWLPKAHGTPSAPSVISAVLSGLYVKSGIYLFIRVQQAFSSQIDTTDFFLVMGFITAVVGFILAIAQKDIKLILAYHTVSQIGLIMMGLNMNHIETNWGAIYHIINHAFFKSALFLTAGMIIDEYKTRDIYKIKGAFKRMPFASIASIFAILGITGAPLFNGSVSKYLIAYGTSGSWAEYGLILVNLGTIISFVKYSQMFFGVDTGKKCKSDIFRNSVVLALGIICFIGGIFGEELIELLFDVKIPVDPLLYGSKVIMFIITLFFGVLIYHGWLKKSNFMSKLNKFELSFNGVCLTITLFFSFTLVYLKMTH</sequence>
<evidence type="ECO:0000256" key="4">
    <source>
        <dbReference type="ARBA" id="ARBA00022989"/>
    </source>
</evidence>
<organism evidence="10 11">
    <name type="scientific">Alkalibaculum sporogenes</name>
    <dbReference type="NCBI Taxonomy" id="2655001"/>
    <lineage>
        <taxon>Bacteria</taxon>
        <taxon>Bacillati</taxon>
        <taxon>Bacillota</taxon>
        <taxon>Clostridia</taxon>
        <taxon>Eubacteriales</taxon>
        <taxon>Eubacteriaceae</taxon>
        <taxon>Alkalibaculum</taxon>
    </lineage>
</organism>
<feature type="transmembrane region" description="Helical" evidence="8">
    <location>
        <begin position="293"/>
        <end position="314"/>
    </location>
</feature>
<feature type="transmembrane region" description="Helical" evidence="8">
    <location>
        <begin position="67"/>
        <end position="90"/>
    </location>
</feature>
<evidence type="ECO:0000313" key="10">
    <source>
        <dbReference type="EMBL" id="MPW26507.1"/>
    </source>
</evidence>
<evidence type="ECO:0000256" key="2">
    <source>
        <dbReference type="ARBA" id="ARBA00022475"/>
    </source>
</evidence>
<proteinExistence type="predicted"/>
<gene>
    <name evidence="10" type="ORF">GC105_11965</name>
</gene>
<evidence type="ECO:0000313" key="11">
    <source>
        <dbReference type="Proteomes" id="UP000440004"/>
    </source>
</evidence>
<feature type="transmembrane region" description="Helical" evidence="8">
    <location>
        <begin position="155"/>
        <end position="175"/>
    </location>
</feature>
<feature type="transmembrane region" description="Helical" evidence="8">
    <location>
        <begin position="6"/>
        <end position="21"/>
    </location>
</feature>
<keyword evidence="5" id="KW-0560">Oxidoreductase</keyword>
<feature type="transmembrane region" description="Helical" evidence="8">
    <location>
        <begin position="268"/>
        <end position="286"/>
    </location>
</feature>
<feature type="transmembrane region" description="Helical" evidence="8">
    <location>
        <begin position="320"/>
        <end position="342"/>
    </location>
</feature>
<dbReference type="RefSeq" id="WP_152805087.1">
    <property type="nucleotide sequence ID" value="NZ_WHNX01000019.1"/>
</dbReference>
<evidence type="ECO:0000256" key="7">
    <source>
        <dbReference type="RuleBase" id="RU000320"/>
    </source>
</evidence>
<dbReference type="GO" id="GO:0005886">
    <property type="term" value="C:plasma membrane"/>
    <property type="evidence" value="ECO:0007669"/>
    <property type="project" value="UniProtKB-SubCell"/>
</dbReference>
<feature type="transmembrane region" description="Helical" evidence="8">
    <location>
        <begin position="506"/>
        <end position="528"/>
    </location>
</feature>
<evidence type="ECO:0000256" key="3">
    <source>
        <dbReference type="ARBA" id="ARBA00022692"/>
    </source>
</evidence>
<protein>
    <submittedName>
        <fullName evidence="10">Proton-conducting membrane transporter</fullName>
    </submittedName>
</protein>
<dbReference type="Pfam" id="PF00361">
    <property type="entry name" value="Proton_antipo_M"/>
    <property type="match status" value="1"/>
</dbReference>
<feature type="domain" description="NADH:quinone oxidoreductase/Mrp antiporter transmembrane" evidence="9">
    <location>
        <begin position="120"/>
        <end position="395"/>
    </location>
</feature>
<keyword evidence="2" id="KW-1003">Cell membrane</keyword>
<dbReference type="AlphaFoldDB" id="A0A6A7KBE4"/>
<feature type="transmembrane region" description="Helical" evidence="8">
    <location>
        <begin position="235"/>
        <end position="253"/>
    </location>
</feature>
<feature type="transmembrane region" description="Helical" evidence="8">
    <location>
        <begin position="200"/>
        <end position="223"/>
    </location>
</feature>
<accession>A0A6A7KBE4</accession>
<comment type="subcellular location">
    <subcellularLocation>
        <location evidence="1">Cell membrane</location>
        <topology evidence="1">Multi-pass membrane protein</topology>
    </subcellularLocation>
    <subcellularLocation>
        <location evidence="7">Membrane</location>
        <topology evidence="7">Multi-pass membrane protein</topology>
    </subcellularLocation>
</comment>
<name>A0A6A7KBE4_9FIRM</name>
<reference evidence="10 11" key="1">
    <citation type="submission" date="2019-10" db="EMBL/GenBank/DDBJ databases">
        <title>Alkalibaculum tamaniensis sp.nov., a new alkaliphilic acetogen, isolated on methoxylated aromatics from a mud volcano.</title>
        <authorList>
            <person name="Khomyakova M.A."/>
            <person name="Merkel A.Y."/>
            <person name="Bonch-Osmolovskaya E.A."/>
            <person name="Slobodkin A.I."/>
        </authorList>
    </citation>
    <scope>NUCLEOTIDE SEQUENCE [LARGE SCALE GENOMIC DNA]</scope>
    <source>
        <strain evidence="10 11">M08DMB</strain>
    </source>
</reference>
<feature type="transmembrane region" description="Helical" evidence="8">
    <location>
        <begin position="362"/>
        <end position="380"/>
    </location>
</feature>
<evidence type="ECO:0000256" key="1">
    <source>
        <dbReference type="ARBA" id="ARBA00004651"/>
    </source>
</evidence>
<keyword evidence="3 7" id="KW-0812">Transmembrane</keyword>
<evidence type="ECO:0000259" key="9">
    <source>
        <dbReference type="Pfam" id="PF00361"/>
    </source>
</evidence>
<evidence type="ECO:0000256" key="8">
    <source>
        <dbReference type="SAM" id="Phobius"/>
    </source>
</evidence>
<keyword evidence="6 8" id="KW-0472">Membrane</keyword>
<dbReference type="InterPro" id="IPR001750">
    <property type="entry name" value="ND/Mrp_TM"/>
</dbReference>
<dbReference type="InterPro" id="IPR052175">
    <property type="entry name" value="ComplexI-like_HydComp"/>
</dbReference>
<feature type="transmembrane region" description="Helical" evidence="8">
    <location>
        <begin position="400"/>
        <end position="421"/>
    </location>
</feature>
<keyword evidence="11" id="KW-1185">Reference proteome</keyword>
<dbReference type="PANTHER" id="PTHR42682:SF4">
    <property type="entry name" value="NADH-UBIQUINONE_PLASTOQUINONE"/>
    <property type="match status" value="1"/>
</dbReference>
<dbReference type="EMBL" id="WHNX01000019">
    <property type="protein sequence ID" value="MPW26507.1"/>
    <property type="molecule type" value="Genomic_DNA"/>
</dbReference>
<feature type="transmembrane region" description="Helical" evidence="8">
    <location>
        <begin position="102"/>
        <end position="120"/>
    </location>
</feature>
<feature type="transmembrane region" description="Helical" evidence="8">
    <location>
        <begin position="433"/>
        <end position="452"/>
    </location>
</feature>
<keyword evidence="4 8" id="KW-1133">Transmembrane helix</keyword>
<dbReference type="Proteomes" id="UP000440004">
    <property type="component" value="Unassembled WGS sequence"/>
</dbReference>
<comment type="caution">
    <text evidence="10">The sequence shown here is derived from an EMBL/GenBank/DDBJ whole genome shotgun (WGS) entry which is preliminary data.</text>
</comment>
<evidence type="ECO:0000256" key="5">
    <source>
        <dbReference type="ARBA" id="ARBA00023002"/>
    </source>
</evidence>